<dbReference type="SUPFAM" id="SSF103473">
    <property type="entry name" value="MFS general substrate transporter"/>
    <property type="match status" value="1"/>
</dbReference>
<feature type="region of interest" description="Disordered" evidence="6">
    <location>
        <begin position="129"/>
        <end position="164"/>
    </location>
</feature>
<keyword evidence="5 7" id="KW-0472">Membrane</keyword>
<dbReference type="EMBL" id="FOHX01000005">
    <property type="protein sequence ID" value="SEU05263.1"/>
    <property type="molecule type" value="Genomic_DNA"/>
</dbReference>
<feature type="transmembrane region" description="Helical" evidence="7">
    <location>
        <begin position="81"/>
        <end position="100"/>
    </location>
</feature>
<accession>A0A1I0J7W9</accession>
<keyword evidence="4 7" id="KW-1133">Transmembrane helix</keyword>
<comment type="subcellular location">
    <subcellularLocation>
        <location evidence="1">Cell membrane</location>
        <topology evidence="1">Multi-pass membrane protein</topology>
    </subcellularLocation>
</comment>
<evidence type="ECO:0000256" key="7">
    <source>
        <dbReference type="SAM" id="Phobius"/>
    </source>
</evidence>
<evidence type="ECO:0000313" key="8">
    <source>
        <dbReference type="EMBL" id="SEU05263.1"/>
    </source>
</evidence>
<evidence type="ECO:0008006" key="10">
    <source>
        <dbReference type="Google" id="ProtNLM"/>
    </source>
</evidence>
<feature type="transmembrane region" description="Helical" evidence="7">
    <location>
        <begin position="354"/>
        <end position="380"/>
    </location>
</feature>
<dbReference type="Proteomes" id="UP000199361">
    <property type="component" value="Unassembled WGS sequence"/>
</dbReference>
<dbReference type="STRING" id="568860.SAMN05421811_105464"/>
<feature type="transmembrane region" description="Helical" evidence="7">
    <location>
        <begin position="315"/>
        <end position="334"/>
    </location>
</feature>
<dbReference type="Gene3D" id="1.20.1250.20">
    <property type="entry name" value="MFS general substrate transporter like domains"/>
    <property type="match status" value="1"/>
</dbReference>
<keyword evidence="9" id="KW-1185">Reference proteome</keyword>
<dbReference type="InterPro" id="IPR011701">
    <property type="entry name" value="MFS"/>
</dbReference>
<dbReference type="PANTHER" id="PTHR23513">
    <property type="entry name" value="INTEGRAL MEMBRANE EFFLUX PROTEIN-RELATED"/>
    <property type="match status" value="1"/>
</dbReference>
<evidence type="ECO:0000256" key="3">
    <source>
        <dbReference type="ARBA" id="ARBA00022692"/>
    </source>
</evidence>
<evidence type="ECO:0000256" key="2">
    <source>
        <dbReference type="ARBA" id="ARBA00022475"/>
    </source>
</evidence>
<keyword evidence="2" id="KW-1003">Cell membrane</keyword>
<dbReference type="GO" id="GO:0005886">
    <property type="term" value="C:plasma membrane"/>
    <property type="evidence" value="ECO:0007669"/>
    <property type="project" value="UniProtKB-SubCell"/>
</dbReference>
<gene>
    <name evidence="8" type="ORF">SAMN05421811_105464</name>
</gene>
<feature type="transmembrane region" description="Helical" evidence="7">
    <location>
        <begin position="36"/>
        <end position="69"/>
    </location>
</feature>
<reference evidence="8 9" key="1">
    <citation type="submission" date="2016-10" db="EMBL/GenBank/DDBJ databases">
        <authorList>
            <person name="de Groot N.N."/>
        </authorList>
    </citation>
    <scope>NUCLEOTIDE SEQUENCE [LARGE SCALE GENOMIC DNA]</scope>
    <source>
        <strain evidence="8 9">CGMCC 4.5598</strain>
    </source>
</reference>
<evidence type="ECO:0000256" key="5">
    <source>
        <dbReference type="ARBA" id="ARBA00023136"/>
    </source>
</evidence>
<organism evidence="8 9">
    <name type="scientific">Nonomuraea wenchangensis</name>
    <dbReference type="NCBI Taxonomy" id="568860"/>
    <lineage>
        <taxon>Bacteria</taxon>
        <taxon>Bacillati</taxon>
        <taxon>Actinomycetota</taxon>
        <taxon>Actinomycetes</taxon>
        <taxon>Streptosporangiales</taxon>
        <taxon>Streptosporangiaceae</taxon>
        <taxon>Nonomuraea</taxon>
    </lineage>
</organism>
<feature type="transmembrane region" description="Helical" evidence="7">
    <location>
        <begin position="418"/>
        <end position="440"/>
    </location>
</feature>
<protein>
    <recommendedName>
        <fullName evidence="10">Major Facilitator Superfamily protein</fullName>
    </recommendedName>
</protein>
<evidence type="ECO:0000313" key="9">
    <source>
        <dbReference type="Proteomes" id="UP000199361"/>
    </source>
</evidence>
<dbReference type="InterPro" id="IPR036259">
    <property type="entry name" value="MFS_trans_sf"/>
</dbReference>
<evidence type="ECO:0000256" key="1">
    <source>
        <dbReference type="ARBA" id="ARBA00004651"/>
    </source>
</evidence>
<sequence>MIFGTGFRCNVSFMLWRYLAGAAAARTADEMSGPALLIAGLAVTGSPVVASLLLAGLTVSAAAGGPLLGVLLDRARRPGRLLAGCVVAYAGGLLVIVSGLGRLPEAALVAVAVAAGVVGPALTGGWTAQLPSVTGPARQDGADPSDAGATPPDRADPSDASDAGAAPLGRASALDAMTYNVAGLAGPALAGVIAGGPAAVLVCVALLTAALPAAWTLPAVRTPPAAVRARRGIGEELREGFGAILGNPALLRATAGSMVSCAGTAMLVVSAPVLGARLTGSTGPGALLLAVTAACGLAANALVARRRGPRRWDALLVRGTAVAGAGMALAAAAASASASASEATSATSGAAVSWAYWVAVVAAGVVGLGEGPQLTALFSVRHREAPARLRAQVFTTGASLKITSFAVGSAVAGPLAAYSVAAALLAGAAAQAVAVAVLTAGRPRSE</sequence>
<evidence type="ECO:0000256" key="4">
    <source>
        <dbReference type="ARBA" id="ARBA00022989"/>
    </source>
</evidence>
<evidence type="ECO:0000256" key="6">
    <source>
        <dbReference type="SAM" id="MobiDB-lite"/>
    </source>
</evidence>
<dbReference type="Pfam" id="PF07690">
    <property type="entry name" value="MFS_1"/>
    <property type="match status" value="1"/>
</dbReference>
<proteinExistence type="predicted"/>
<dbReference type="PANTHER" id="PTHR23513:SF11">
    <property type="entry name" value="STAPHYLOFERRIN A TRANSPORTER"/>
    <property type="match status" value="1"/>
</dbReference>
<dbReference type="AlphaFoldDB" id="A0A1I0J7W9"/>
<feature type="transmembrane region" description="Helical" evidence="7">
    <location>
        <begin position="286"/>
        <end position="303"/>
    </location>
</feature>
<keyword evidence="3 7" id="KW-0812">Transmembrane</keyword>
<name>A0A1I0J7W9_9ACTN</name>
<dbReference type="GO" id="GO:0022857">
    <property type="term" value="F:transmembrane transporter activity"/>
    <property type="evidence" value="ECO:0007669"/>
    <property type="project" value="InterPro"/>
</dbReference>
<feature type="transmembrane region" description="Helical" evidence="7">
    <location>
        <begin position="249"/>
        <end position="274"/>
    </location>
</feature>
<feature type="transmembrane region" description="Helical" evidence="7">
    <location>
        <begin position="106"/>
        <end position="128"/>
    </location>
</feature>
<feature type="transmembrane region" description="Helical" evidence="7">
    <location>
        <begin position="392"/>
        <end position="412"/>
    </location>
</feature>